<dbReference type="Proteomes" id="UP000034611">
    <property type="component" value="Unassembled WGS sequence"/>
</dbReference>
<evidence type="ECO:0000256" key="3">
    <source>
        <dbReference type="ARBA" id="ARBA00022475"/>
    </source>
</evidence>
<evidence type="ECO:0000256" key="10">
    <source>
        <dbReference type="ARBA" id="ARBA00023049"/>
    </source>
</evidence>
<dbReference type="InterPro" id="IPR022919">
    <property type="entry name" value="Pept_M48_protease_HtpX"/>
</dbReference>
<keyword evidence="11 12" id="KW-0472">Membrane</keyword>
<dbReference type="GO" id="GO:0006508">
    <property type="term" value="P:proteolysis"/>
    <property type="evidence" value="ECO:0007669"/>
    <property type="project" value="UniProtKB-KW"/>
</dbReference>
<gene>
    <name evidence="12" type="primary">htpX</name>
    <name evidence="14" type="ORF">UV56_C0025G0011</name>
</gene>
<feature type="binding site" evidence="12">
    <location>
        <position position="143"/>
    </location>
    <ligand>
        <name>Zn(2+)</name>
        <dbReference type="ChEBI" id="CHEBI:29105"/>
        <note>catalytic</note>
    </ligand>
</feature>
<evidence type="ECO:0000256" key="9">
    <source>
        <dbReference type="ARBA" id="ARBA00022989"/>
    </source>
</evidence>
<protein>
    <recommendedName>
        <fullName evidence="12">Protease HtpX homolog</fullName>
        <ecNumber evidence="12">3.4.24.-</ecNumber>
    </recommendedName>
</protein>
<evidence type="ECO:0000256" key="7">
    <source>
        <dbReference type="ARBA" id="ARBA00022801"/>
    </source>
</evidence>
<reference evidence="14 15" key="1">
    <citation type="journal article" date="2015" name="Nature">
        <title>rRNA introns, odd ribosomes, and small enigmatic genomes across a large radiation of phyla.</title>
        <authorList>
            <person name="Brown C.T."/>
            <person name="Hug L.A."/>
            <person name="Thomas B.C."/>
            <person name="Sharon I."/>
            <person name="Castelle C.J."/>
            <person name="Singh A."/>
            <person name="Wilkins M.J."/>
            <person name="Williams K.H."/>
            <person name="Banfield J.F."/>
        </authorList>
    </citation>
    <scope>NUCLEOTIDE SEQUENCE [LARGE SCALE GENOMIC DNA]</scope>
</reference>
<dbReference type="GO" id="GO:0004222">
    <property type="term" value="F:metalloendopeptidase activity"/>
    <property type="evidence" value="ECO:0007669"/>
    <property type="project" value="UniProtKB-UniRule"/>
</dbReference>
<feature type="transmembrane region" description="Helical" evidence="12">
    <location>
        <begin position="190"/>
        <end position="214"/>
    </location>
</feature>
<keyword evidence="6 12" id="KW-0479">Metal-binding</keyword>
<organism evidence="14 15">
    <name type="scientific">Candidatus Woesebacteria bacterium GW2011_GWC1_43_10b</name>
    <dbReference type="NCBI Taxonomy" id="1618585"/>
    <lineage>
        <taxon>Bacteria</taxon>
        <taxon>Candidatus Woeseibacteriota</taxon>
    </lineage>
</organism>
<feature type="binding site" evidence="12">
    <location>
        <position position="219"/>
    </location>
    <ligand>
        <name>Zn(2+)</name>
        <dbReference type="ChEBI" id="CHEBI:29105"/>
        <note>catalytic</note>
    </ligand>
</feature>
<feature type="domain" description="Peptidase M48" evidence="13">
    <location>
        <begin position="77"/>
        <end position="286"/>
    </location>
</feature>
<keyword evidence="5 12" id="KW-0812">Transmembrane</keyword>
<keyword evidence="8 12" id="KW-0862">Zinc</keyword>
<feature type="transmembrane region" description="Helical" evidence="12">
    <location>
        <begin position="153"/>
        <end position="170"/>
    </location>
</feature>
<dbReference type="AlphaFoldDB" id="A0A0G1C437"/>
<keyword evidence="10 12" id="KW-0482">Metalloprotease</keyword>
<sequence>MVSLYTHKTANIRKTWILFSGFLIFVIGIGWVFSQIYGDVSILFIAVIFSTITSIISYWYSDKIVLGIHQAKPVTMQNAPELYRIVENLAITAGLPTPRIYIVPEKAPNAFATGRNPEHAVVAVTEGLLDKLDRSELEGVLAHEMSHIGNRDMLVSTVAVVLAGFISLLSDMFLRSMRYRGNDRGNKAGGAIMLIGLVLAILAPISASLIQLAISRKREFLADSSGALLTRYPEGLASALQKIASDSTPLRTANNTTAHLWLEDPYKGKKGMWLHKLFMTHPSTEEVAEWFKAHAWKACGRKPSQVRILSSPPVRK</sequence>
<evidence type="ECO:0000313" key="15">
    <source>
        <dbReference type="Proteomes" id="UP000034611"/>
    </source>
</evidence>
<dbReference type="Pfam" id="PF01435">
    <property type="entry name" value="Peptidase_M48"/>
    <property type="match status" value="1"/>
</dbReference>
<keyword evidence="3 12" id="KW-1003">Cell membrane</keyword>
<name>A0A0G1C437_9BACT</name>
<dbReference type="EMBL" id="LCEY01000025">
    <property type="protein sequence ID" value="KKS80184.1"/>
    <property type="molecule type" value="Genomic_DNA"/>
</dbReference>
<dbReference type="InterPro" id="IPR001915">
    <property type="entry name" value="Peptidase_M48"/>
</dbReference>
<evidence type="ECO:0000256" key="8">
    <source>
        <dbReference type="ARBA" id="ARBA00022833"/>
    </source>
</evidence>
<dbReference type="HAMAP" id="MF_00188">
    <property type="entry name" value="Pept_M48_protease_HtpX"/>
    <property type="match status" value="1"/>
</dbReference>
<feature type="active site" evidence="12">
    <location>
        <position position="144"/>
    </location>
</feature>
<dbReference type="PANTHER" id="PTHR43221">
    <property type="entry name" value="PROTEASE HTPX"/>
    <property type="match status" value="1"/>
</dbReference>
<evidence type="ECO:0000256" key="1">
    <source>
        <dbReference type="ARBA" id="ARBA00004651"/>
    </source>
</evidence>
<comment type="caution">
    <text evidence="14">The sequence shown here is derived from an EMBL/GenBank/DDBJ whole genome shotgun (WGS) entry which is preliminary data.</text>
</comment>
<dbReference type="Gene3D" id="3.30.2010.10">
    <property type="entry name" value="Metalloproteases ('zincins'), catalytic domain"/>
    <property type="match status" value="1"/>
</dbReference>
<keyword evidence="4 12" id="KW-0645">Protease</keyword>
<comment type="similarity">
    <text evidence="2 12">Belongs to the peptidase M48B family.</text>
</comment>
<dbReference type="PANTHER" id="PTHR43221:SF1">
    <property type="entry name" value="PROTEASE HTPX"/>
    <property type="match status" value="1"/>
</dbReference>
<accession>A0A0G1C437</accession>
<evidence type="ECO:0000259" key="13">
    <source>
        <dbReference type="Pfam" id="PF01435"/>
    </source>
</evidence>
<evidence type="ECO:0000256" key="12">
    <source>
        <dbReference type="HAMAP-Rule" id="MF_00188"/>
    </source>
</evidence>
<dbReference type="GO" id="GO:0005886">
    <property type="term" value="C:plasma membrane"/>
    <property type="evidence" value="ECO:0007669"/>
    <property type="project" value="UniProtKB-SubCell"/>
</dbReference>
<evidence type="ECO:0000256" key="4">
    <source>
        <dbReference type="ARBA" id="ARBA00022670"/>
    </source>
</evidence>
<proteinExistence type="inferred from homology"/>
<dbReference type="EC" id="3.4.24.-" evidence="12"/>
<evidence type="ECO:0000313" key="14">
    <source>
        <dbReference type="EMBL" id="KKS80184.1"/>
    </source>
</evidence>
<feature type="transmembrane region" description="Helical" evidence="12">
    <location>
        <begin position="40"/>
        <end position="60"/>
    </location>
</feature>
<dbReference type="InterPro" id="IPR050083">
    <property type="entry name" value="HtpX_protease"/>
</dbReference>
<dbReference type="CDD" id="cd07340">
    <property type="entry name" value="M48B_Htpx_like"/>
    <property type="match status" value="1"/>
</dbReference>
<keyword evidence="7 12" id="KW-0378">Hydrolase</keyword>
<evidence type="ECO:0000256" key="6">
    <source>
        <dbReference type="ARBA" id="ARBA00022723"/>
    </source>
</evidence>
<feature type="binding site" evidence="12">
    <location>
        <position position="147"/>
    </location>
    <ligand>
        <name>Zn(2+)</name>
        <dbReference type="ChEBI" id="CHEBI:29105"/>
        <note>catalytic</note>
    </ligand>
</feature>
<evidence type="ECO:0000256" key="5">
    <source>
        <dbReference type="ARBA" id="ARBA00022692"/>
    </source>
</evidence>
<comment type="subcellular location">
    <subcellularLocation>
        <location evidence="1 12">Cell membrane</location>
        <topology evidence="1 12">Multi-pass membrane protein</topology>
    </subcellularLocation>
</comment>
<evidence type="ECO:0000256" key="11">
    <source>
        <dbReference type="ARBA" id="ARBA00023136"/>
    </source>
</evidence>
<comment type="cofactor">
    <cofactor evidence="12">
        <name>Zn(2+)</name>
        <dbReference type="ChEBI" id="CHEBI:29105"/>
    </cofactor>
    <text evidence="12">Binds 1 zinc ion per subunit.</text>
</comment>
<dbReference type="GO" id="GO:0008270">
    <property type="term" value="F:zinc ion binding"/>
    <property type="evidence" value="ECO:0007669"/>
    <property type="project" value="UniProtKB-UniRule"/>
</dbReference>
<keyword evidence="9 12" id="KW-1133">Transmembrane helix</keyword>
<evidence type="ECO:0000256" key="2">
    <source>
        <dbReference type="ARBA" id="ARBA00009779"/>
    </source>
</evidence>
<feature type="transmembrane region" description="Helical" evidence="12">
    <location>
        <begin position="16"/>
        <end position="34"/>
    </location>
</feature>